<accession>A0AA39SDY7</accession>
<proteinExistence type="predicted"/>
<dbReference type="EMBL" id="JAUESC010000382">
    <property type="protein sequence ID" value="KAK0587249.1"/>
    <property type="molecule type" value="Genomic_DNA"/>
</dbReference>
<sequence>MAENRNGNAQPANGTGSGNAYSINLETLEITGSFHQTPSNIIPIKSDEEFNSSVSESSRGLVMFSPWPITVGRALHDPLISWLGSAASDVGIVVVVGLQEVEMGAGVLAMSTAKETVGLEGSSVGQWLLDLIGKSLDEGSTFECGFSRQLARLLVPVCFSNQGALGLRLSI</sequence>
<evidence type="ECO:0000313" key="2">
    <source>
        <dbReference type="Proteomes" id="UP001168877"/>
    </source>
</evidence>
<evidence type="ECO:0000313" key="1">
    <source>
        <dbReference type="EMBL" id="KAK0587249.1"/>
    </source>
</evidence>
<organism evidence="1 2">
    <name type="scientific">Acer saccharum</name>
    <name type="common">Sugar maple</name>
    <dbReference type="NCBI Taxonomy" id="4024"/>
    <lineage>
        <taxon>Eukaryota</taxon>
        <taxon>Viridiplantae</taxon>
        <taxon>Streptophyta</taxon>
        <taxon>Embryophyta</taxon>
        <taxon>Tracheophyta</taxon>
        <taxon>Spermatophyta</taxon>
        <taxon>Magnoliopsida</taxon>
        <taxon>eudicotyledons</taxon>
        <taxon>Gunneridae</taxon>
        <taxon>Pentapetalae</taxon>
        <taxon>rosids</taxon>
        <taxon>malvids</taxon>
        <taxon>Sapindales</taxon>
        <taxon>Sapindaceae</taxon>
        <taxon>Hippocastanoideae</taxon>
        <taxon>Acereae</taxon>
        <taxon>Acer</taxon>
    </lineage>
</organism>
<protein>
    <submittedName>
        <fullName evidence="1">Uncharacterized protein</fullName>
    </submittedName>
</protein>
<keyword evidence="2" id="KW-1185">Reference proteome</keyword>
<reference evidence="1" key="2">
    <citation type="submission" date="2023-06" db="EMBL/GenBank/DDBJ databases">
        <authorList>
            <person name="Swenson N.G."/>
            <person name="Wegrzyn J.L."/>
            <person name="Mcevoy S.L."/>
        </authorList>
    </citation>
    <scope>NUCLEOTIDE SEQUENCE</scope>
    <source>
        <strain evidence="1">NS2018</strain>
        <tissue evidence="1">Leaf</tissue>
    </source>
</reference>
<gene>
    <name evidence="1" type="ORF">LWI29_019774</name>
</gene>
<dbReference type="Proteomes" id="UP001168877">
    <property type="component" value="Unassembled WGS sequence"/>
</dbReference>
<comment type="caution">
    <text evidence="1">The sequence shown here is derived from an EMBL/GenBank/DDBJ whole genome shotgun (WGS) entry which is preliminary data.</text>
</comment>
<dbReference type="AlphaFoldDB" id="A0AA39SDY7"/>
<reference evidence="1" key="1">
    <citation type="journal article" date="2022" name="Plant J.">
        <title>Strategies of tolerance reflected in two North American maple genomes.</title>
        <authorList>
            <person name="McEvoy S.L."/>
            <person name="Sezen U.U."/>
            <person name="Trouern-Trend A."/>
            <person name="McMahon S.M."/>
            <person name="Schaberg P.G."/>
            <person name="Yang J."/>
            <person name="Wegrzyn J.L."/>
            <person name="Swenson N.G."/>
        </authorList>
    </citation>
    <scope>NUCLEOTIDE SEQUENCE</scope>
    <source>
        <strain evidence="1">NS2018</strain>
    </source>
</reference>
<name>A0AA39SDY7_ACESA</name>